<evidence type="ECO:0000259" key="1">
    <source>
        <dbReference type="PROSITE" id="PS51186"/>
    </source>
</evidence>
<dbReference type="PROSITE" id="PS51186">
    <property type="entry name" value="GNAT"/>
    <property type="match status" value="1"/>
</dbReference>
<dbReference type="AlphaFoldDB" id="A0A4S2DNF2"/>
<comment type="caution">
    <text evidence="2">The sequence shown here is derived from an EMBL/GenBank/DDBJ whole genome shotgun (WGS) entry which is preliminary data.</text>
</comment>
<dbReference type="PANTHER" id="PTHR43451:SF1">
    <property type="entry name" value="ACETYLTRANSFERASE"/>
    <property type="match status" value="1"/>
</dbReference>
<dbReference type="InterPro" id="IPR000182">
    <property type="entry name" value="GNAT_dom"/>
</dbReference>
<dbReference type="PANTHER" id="PTHR43451">
    <property type="entry name" value="ACETYLTRANSFERASE (GNAT) FAMILY PROTEIN"/>
    <property type="match status" value="1"/>
</dbReference>
<organism evidence="2 3">
    <name type="scientific">Clostridium sartagoforme</name>
    <dbReference type="NCBI Taxonomy" id="84031"/>
    <lineage>
        <taxon>Bacteria</taxon>
        <taxon>Bacillati</taxon>
        <taxon>Bacillota</taxon>
        <taxon>Clostridia</taxon>
        <taxon>Eubacteriales</taxon>
        <taxon>Clostridiaceae</taxon>
        <taxon>Clostridium</taxon>
    </lineage>
</organism>
<dbReference type="InterPro" id="IPR052564">
    <property type="entry name" value="N-acetyltrans/Recomb-assoc"/>
</dbReference>
<keyword evidence="3" id="KW-1185">Reference proteome</keyword>
<evidence type="ECO:0000313" key="3">
    <source>
        <dbReference type="Proteomes" id="UP000306888"/>
    </source>
</evidence>
<dbReference type="CDD" id="cd04301">
    <property type="entry name" value="NAT_SF"/>
    <property type="match status" value="1"/>
</dbReference>
<keyword evidence="2" id="KW-0808">Transferase</keyword>
<dbReference type="RefSeq" id="WP_136004116.1">
    <property type="nucleotide sequence ID" value="NZ_SRYR01000001.1"/>
</dbReference>
<dbReference type="SUPFAM" id="SSF55729">
    <property type="entry name" value="Acyl-CoA N-acyltransferases (Nat)"/>
    <property type="match status" value="1"/>
</dbReference>
<accession>A0A4S2DNF2</accession>
<evidence type="ECO:0000313" key="2">
    <source>
        <dbReference type="EMBL" id="TGY43625.1"/>
    </source>
</evidence>
<dbReference type="GO" id="GO:0016747">
    <property type="term" value="F:acyltransferase activity, transferring groups other than amino-acyl groups"/>
    <property type="evidence" value="ECO:0007669"/>
    <property type="project" value="InterPro"/>
</dbReference>
<name>A0A4S2DNF2_9CLOT</name>
<dbReference type="InterPro" id="IPR016181">
    <property type="entry name" value="Acyl_CoA_acyltransferase"/>
</dbReference>
<dbReference type="Gene3D" id="3.40.630.30">
    <property type="match status" value="1"/>
</dbReference>
<dbReference type="Proteomes" id="UP000306888">
    <property type="component" value="Unassembled WGS sequence"/>
</dbReference>
<dbReference type="Pfam" id="PF13673">
    <property type="entry name" value="Acetyltransf_10"/>
    <property type="match status" value="1"/>
</dbReference>
<sequence>MKIRRYKSVDFNEIAELFYNTVHLINIKDYSKEQVNVWATGELDYEKWNRSLEEHYSVVAIENEIIIGFGDIDDTGYLDRLYVHKDYQGRGVGTFICNELEDKCITKNILVHASITAKPFFEGRGYRVIEEQEVERNGIKLMNFIMKKENN</sequence>
<reference evidence="2 3" key="1">
    <citation type="submission" date="2019-04" db="EMBL/GenBank/DDBJ databases">
        <title>Microbes associate with the intestines of laboratory mice.</title>
        <authorList>
            <person name="Navarre W."/>
            <person name="Wong E."/>
            <person name="Huang K."/>
            <person name="Tropini C."/>
            <person name="Ng K."/>
            <person name="Yu B."/>
        </authorList>
    </citation>
    <scope>NUCLEOTIDE SEQUENCE [LARGE SCALE GENOMIC DNA]</scope>
    <source>
        <strain evidence="2 3">NM50_B9-20</strain>
    </source>
</reference>
<feature type="domain" description="N-acetyltransferase" evidence="1">
    <location>
        <begin position="1"/>
        <end position="151"/>
    </location>
</feature>
<dbReference type="EMBL" id="SRYR01000001">
    <property type="protein sequence ID" value="TGY43625.1"/>
    <property type="molecule type" value="Genomic_DNA"/>
</dbReference>
<gene>
    <name evidence="2" type="ORF">E5347_02095</name>
</gene>
<protein>
    <submittedName>
        <fullName evidence="2">GNAT family N-acetyltransferase</fullName>
    </submittedName>
</protein>
<proteinExistence type="predicted"/>
<dbReference type="OrthoDB" id="424368at2"/>